<sequence length="217" mass="23966">MHEFLTLLSAWFLHLDVHLSELVAAYGYWIYLLLFAVIFIETGVVIMPFLPGDSLLFIAGALAAKGLFDPWILFFLLLTAAITGDALNFAIGTYVRRKAVDTSRIPFLKAEHIALTQQFFERHGGKTIILARFVPIVRTLAPFVAALGSMPARVFFMYNVVGGLIWVGSLLLAGYLFGNIPWVSNNLTIVVLGIVFLSILPGIIAWLRTLGRRAGKA</sequence>
<evidence type="ECO:0000313" key="10">
    <source>
        <dbReference type="Proteomes" id="UP000092713"/>
    </source>
</evidence>
<proteinExistence type="inferred from homology"/>
<dbReference type="InterPro" id="IPR032818">
    <property type="entry name" value="DedA-like"/>
</dbReference>
<reference evidence="9 10" key="1">
    <citation type="submission" date="2016-04" db="EMBL/GenBank/DDBJ databases">
        <title>Draft genome sequence of Janthinobacterium psychrotolerans sp. nov., isolated from freshwater sediments in Denmark.</title>
        <authorList>
            <person name="Gong X."/>
            <person name="Skrivergaard S."/>
            <person name="Korsgaard B.S."/>
            <person name="Schreiber L."/>
            <person name="Marshall I.P."/>
            <person name="Finster K."/>
            <person name="Schramm A."/>
        </authorList>
    </citation>
    <scope>NUCLEOTIDE SEQUENCE [LARGE SCALE GENOMIC DNA]</scope>
    <source>
        <strain evidence="9 10">S3-2</strain>
    </source>
</reference>
<evidence type="ECO:0000256" key="4">
    <source>
        <dbReference type="ARBA" id="ARBA00022692"/>
    </source>
</evidence>
<dbReference type="PATRIC" id="fig|1747903.4.peg.3870"/>
<gene>
    <name evidence="9" type="ORF">ASR47_1014155</name>
</gene>
<evidence type="ECO:0000256" key="2">
    <source>
        <dbReference type="ARBA" id="ARBA00010792"/>
    </source>
</evidence>
<comment type="subcellular location">
    <subcellularLocation>
        <location evidence="1 7">Cell membrane</location>
        <topology evidence="1 7">Multi-pass membrane protein</topology>
    </subcellularLocation>
</comment>
<dbReference type="RefSeq" id="WP_065307277.1">
    <property type="nucleotide sequence ID" value="NZ_LOCQ01000049.1"/>
</dbReference>
<protein>
    <submittedName>
        <fullName evidence="9">Membrane-associated protein</fullName>
    </submittedName>
</protein>
<organism evidence="9 10">
    <name type="scientific">Janthinobacterium psychrotolerans</name>
    <dbReference type="NCBI Taxonomy" id="1747903"/>
    <lineage>
        <taxon>Bacteria</taxon>
        <taxon>Pseudomonadati</taxon>
        <taxon>Pseudomonadota</taxon>
        <taxon>Betaproteobacteria</taxon>
        <taxon>Burkholderiales</taxon>
        <taxon>Oxalobacteraceae</taxon>
        <taxon>Janthinobacterium</taxon>
    </lineage>
</organism>
<accession>A0A1A7C647</accession>
<comment type="similarity">
    <text evidence="2 7">Belongs to the DedA family.</text>
</comment>
<comment type="caution">
    <text evidence="9">The sequence shown here is derived from an EMBL/GenBank/DDBJ whole genome shotgun (WGS) entry which is preliminary data.</text>
</comment>
<dbReference type="InterPro" id="IPR032816">
    <property type="entry name" value="VTT_dom"/>
</dbReference>
<evidence type="ECO:0000256" key="6">
    <source>
        <dbReference type="ARBA" id="ARBA00023136"/>
    </source>
</evidence>
<keyword evidence="4 7" id="KW-0812">Transmembrane</keyword>
<evidence type="ECO:0000256" key="5">
    <source>
        <dbReference type="ARBA" id="ARBA00022989"/>
    </source>
</evidence>
<evidence type="ECO:0000256" key="1">
    <source>
        <dbReference type="ARBA" id="ARBA00004651"/>
    </source>
</evidence>
<dbReference type="PANTHER" id="PTHR30353">
    <property type="entry name" value="INNER MEMBRANE PROTEIN DEDA-RELATED"/>
    <property type="match status" value="1"/>
</dbReference>
<dbReference type="OrthoDB" id="9813426at2"/>
<evidence type="ECO:0000259" key="8">
    <source>
        <dbReference type="Pfam" id="PF09335"/>
    </source>
</evidence>
<feature type="transmembrane region" description="Helical" evidence="7">
    <location>
        <begin position="71"/>
        <end position="91"/>
    </location>
</feature>
<feature type="transmembrane region" description="Helical" evidence="7">
    <location>
        <begin position="189"/>
        <end position="207"/>
    </location>
</feature>
<keyword evidence="3 7" id="KW-1003">Cell membrane</keyword>
<name>A0A1A7C647_9BURK</name>
<dbReference type="Pfam" id="PF09335">
    <property type="entry name" value="VTT_dom"/>
    <property type="match status" value="1"/>
</dbReference>
<dbReference type="EMBL" id="LOCQ01000049">
    <property type="protein sequence ID" value="OBV40240.1"/>
    <property type="molecule type" value="Genomic_DNA"/>
</dbReference>
<evidence type="ECO:0000256" key="7">
    <source>
        <dbReference type="RuleBase" id="RU367016"/>
    </source>
</evidence>
<evidence type="ECO:0000313" key="9">
    <source>
        <dbReference type="EMBL" id="OBV40240.1"/>
    </source>
</evidence>
<keyword evidence="5 7" id="KW-1133">Transmembrane helix</keyword>
<evidence type="ECO:0000256" key="3">
    <source>
        <dbReference type="ARBA" id="ARBA00022475"/>
    </source>
</evidence>
<feature type="transmembrane region" description="Helical" evidence="7">
    <location>
        <begin position="29"/>
        <end position="50"/>
    </location>
</feature>
<dbReference type="PANTHER" id="PTHR30353:SF0">
    <property type="entry name" value="TRANSMEMBRANE PROTEIN"/>
    <property type="match status" value="1"/>
</dbReference>
<feature type="transmembrane region" description="Helical" evidence="7">
    <location>
        <begin position="155"/>
        <end position="177"/>
    </location>
</feature>
<dbReference type="AlphaFoldDB" id="A0A1A7C647"/>
<keyword evidence="10" id="KW-1185">Reference proteome</keyword>
<keyword evidence="6 7" id="KW-0472">Membrane</keyword>
<feature type="domain" description="VTT" evidence="8">
    <location>
        <begin position="50"/>
        <end position="175"/>
    </location>
</feature>
<dbReference type="Proteomes" id="UP000092713">
    <property type="component" value="Unassembled WGS sequence"/>
</dbReference>
<dbReference type="GO" id="GO:0005886">
    <property type="term" value="C:plasma membrane"/>
    <property type="evidence" value="ECO:0007669"/>
    <property type="project" value="UniProtKB-SubCell"/>
</dbReference>
<dbReference type="STRING" id="1747903.ASR47_1014155"/>